<dbReference type="InterPro" id="IPR055510">
    <property type="entry name" value="DUF7083"/>
</dbReference>
<name>A0A8D8N6N2_CULPI</name>
<dbReference type="EMBL" id="HBUE01249305">
    <property type="protein sequence ID" value="CAG6553525.1"/>
    <property type="molecule type" value="Transcribed_RNA"/>
</dbReference>
<sequence length="209" mass="23633">MADVQQAILQITQILQKLTSAAPAPVNTEQILENLSANIAEFSFDPDNDVTFGSWFQRYESLFEEDAGKLDDATKVRLLLRKLDTPSHSRYVNYILPTLPKDVSFADTIATLKKIFGAQTSTFNKRYRCLQLTKSDADDIIAYGGKVNRACEDFDFKKLKIEQFKCLIFVCGLQAPHYADIRARLLSRIEAETAGNPVSLQTLIDEFQR</sequence>
<accession>A0A8D8N6N2</accession>
<feature type="domain" description="DUF7083" evidence="1">
    <location>
        <begin position="33"/>
        <end position="119"/>
    </location>
</feature>
<dbReference type="Pfam" id="PF23309">
    <property type="entry name" value="DUF7083"/>
    <property type="match status" value="1"/>
</dbReference>
<reference evidence="2" key="1">
    <citation type="submission" date="2021-05" db="EMBL/GenBank/DDBJ databases">
        <authorList>
            <person name="Alioto T."/>
            <person name="Alioto T."/>
            <person name="Gomez Garrido J."/>
        </authorList>
    </citation>
    <scope>NUCLEOTIDE SEQUENCE</scope>
</reference>
<evidence type="ECO:0000313" key="2">
    <source>
        <dbReference type="EMBL" id="CAG6553525.1"/>
    </source>
</evidence>
<evidence type="ECO:0000259" key="1">
    <source>
        <dbReference type="Pfam" id="PF23309"/>
    </source>
</evidence>
<proteinExistence type="predicted"/>
<protein>
    <submittedName>
        <fullName evidence="2">Uncharacterized protein K02A2.6</fullName>
    </submittedName>
</protein>
<organism evidence="2">
    <name type="scientific">Culex pipiens</name>
    <name type="common">House mosquito</name>
    <dbReference type="NCBI Taxonomy" id="7175"/>
    <lineage>
        <taxon>Eukaryota</taxon>
        <taxon>Metazoa</taxon>
        <taxon>Ecdysozoa</taxon>
        <taxon>Arthropoda</taxon>
        <taxon>Hexapoda</taxon>
        <taxon>Insecta</taxon>
        <taxon>Pterygota</taxon>
        <taxon>Neoptera</taxon>
        <taxon>Endopterygota</taxon>
        <taxon>Diptera</taxon>
        <taxon>Nematocera</taxon>
        <taxon>Culicoidea</taxon>
        <taxon>Culicidae</taxon>
        <taxon>Culicinae</taxon>
        <taxon>Culicini</taxon>
        <taxon>Culex</taxon>
        <taxon>Culex</taxon>
    </lineage>
</organism>
<dbReference type="EMBL" id="HBUE01144468">
    <property type="protein sequence ID" value="CAG6502289.1"/>
    <property type="molecule type" value="Transcribed_RNA"/>
</dbReference>
<dbReference type="AlphaFoldDB" id="A0A8D8N6N2"/>